<evidence type="ECO:0000256" key="9">
    <source>
        <dbReference type="SAM" id="Phobius"/>
    </source>
</evidence>
<feature type="transmembrane region" description="Helical" evidence="9">
    <location>
        <begin position="12"/>
        <end position="31"/>
    </location>
</feature>
<dbReference type="PROSITE" id="PS50109">
    <property type="entry name" value="HIS_KIN"/>
    <property type="match status" value="1"/>
</dbReference>
<dbReference type="PANTHER" id="PTHR43065">
    <property type="entry name" value="SENSOR HISTIDINE KINASE"/>
    <property type="match status" value="1"/>
</dbReference>
<sequence length="489" mass="56550">MASFGSKEKNVLLTTLFFSYFIAISSMILYISKDIYYYNLLKNYFYLPPALWKWLFFIDVSKLNIIRTMSLSSLSILIISVYFSLNFHPFETTKLKKGIVYFVWIYCLFLFFLYDPSMDLKAYYFLYPDHVSVEQYLRGEKIIFTLTRATNNLIILISLGIIAGAYRKAPKLKIFRLHYLFLTISYSILSFIYIFFISSVPAFYLKISKISKTLSYRSIPLKSDAFIYNVLPYFLIIATIVVAFCAYRLIKYTNQTNRNEFSLSKEISSSETTSKIFCHYIKNEILAISSEMDMIPVKDDNRELLEDLKKRCDTLYARIDEIHRSTKTSELSLKSQSMQGLLYETLEGFSLKPENISVICDFPKREIYALIDPVYMGQAIHNIIKNSMDAMEDIPVRDRKLSLKLEILSPWIQLEITDTGKGISKENLSKIFLHFYSSHPYSKHWGVGLTLTYKIITAHEGKIAVESSPGAGTTVQILLPSISSNNRTS</sequence>
<evidence type="ECO:0000256" key="6">
    <source>
        <dbReference type="ARBA" id="ARBA00022777"/>
    </source>
</evidence>
<organism evidence="11 12">
    <name type="scientific">Kineothrix sedimenti</name>
    <dbReference type="NCBI Taxonomy" id="3123317"/>
    <lineage>
        <taxon>Bacteria</taxon>
        <taxon>Bacillati</taxon>
        <taxon>Bacillota</taxon>
        <taxon>Clostridia</taxon>
        <taxon>Lachnospirales</taxon>
        <taxon>Lachnospiraceae</taxon>
        <taxon>Kineothrix</taxon>
    </lineage>
</organism>
<feature type="transmembrane region" description="Helical" evidence="9">
    <location>
        <begin position="178"/>
        <end position="205"/>
    </location>
</feature>
<accession>A0ABZ3EVC4</accession>
<protein>
    <recommendedName>
        <fullName evidence="2">histidine kinase</fullName>
        <ecNumber evidence="2">2.7.13.3</ecNumber>
    </recommendedName>
</protein>
<name>A0ABZ3EVC4_9FIRM</name>
<keyword evidence="9" id="KW-0812">Transmembrane</keyword>
<evidence type="ECO:0000256" key="1">
    <source>
        <dbReference type="ARBA" id="ARBA00000085"/>
    </source>
</evidence>
<evidence type="ECO:0000256" key="8">
    <source>
        <dbReference type="ARBA" id="ARBA00023012"/>
    </source>
</evidence>
<evidence type="ECO:0000259" key="10">
    <source>
        <dbReference type="PROSITE" id="PS50109"/>
    </source>
</evidence>
<dbReference type="InterPro" id="IPR005467">
    <property type="entry name" value="His_kinase_dom"/>
</dbReference>
<evidence type="ECO:0000256" key="4">
    <source>
        <dbReference type="ARBA" id="ARBA00022679"/>
    </source>
</evidence>
<keyword evidence="6 11" id="KW-0418">Kinase</keyword>
<reference evidence="11 12" key="1">
    <citation type="submission" date="2024-02" db="EMBL/GenBank/DDBJ databases">
        <title>Bacterial strain from lacustrine sediment.</title>
        <authorList>
            <person name="Petit C."/>
            <person name="Fadhlaoui K."/>
        </authorList>
    </citation>
    <scope>NUCLEOTIDE SEQUENCE [LARGE SCALE GENOMIC DNA]</scope>
    <source>
        <strain evidence="11 12">IPX-CK</strain>
    </source>
</reference>
<proteinExistence type="predicted"/>
<dbReference type="Pfam" id="PF02518">
    <property type="entry name" value="HATPase_c"/>
    <property type="match status" value="1"/>
</dbReference>
<evidence type="ECO:0000313" key="11">
    <source>
        <dbReference type="EMBL" id="XAH73276.1"/>
    </source>
</evidence>
<keyword evidence="3" id="KW-0597">Phosphoprotein</keyword>
<feature type="transmembrane region" description="Helical" evidence="9">
    <location>
        <begin position="65"/>
        <end position="86"/>
    </location>
</feature>
<dbReference type="InterPro" id="IPR004358">
    <property type="entry name" value="Sig_transdc_His_kin-like_C"/>
</dbReference>
<keyword evidence="7" id="KW-0067">ATP-binding</keyword>
<evidence type="ECO:0000256" key="5">
    <source>
        <dbReference type="ARBA" id="ARBA00022741"/>
    </source>
</evidence>
<dbReference type="RefSeq" id="WP_342756884.1">
    <property type="nucleotide sequence ID" value="NZ_CP146256.1"/>
</dbReference>
<comment type="catalytic activity">
    <reaction evidence="1">
        <text>ATP + protein L-histidine = ADP + protein N-phospho-L-histidine.</text>
        <dbReference type="EC" id="2.7.13.3"/>
    </reaction>
</comment>
<feature type="transmembrane region" description="Helical" evidence="9">
    <location>
        <begin position="142"/>
        <end position="166"/>
    </location>
</feature>
<gene>
    <name evidence="11" type="ORF">V6984_17480</name>
</gene>
<evidence type="ECO:0000256" key="7">
    <source>
        <dbReference type="ARBA" id="ARBA00022840"/>
    </source>
</evidence>
<dbReference type="InterPro" id="IPR036890">
    <property type="entry name" value="HATPase_C_sf"/>
</dbReference>
<dbReference type="GO" id="GO:0016301">
    <property type="term" value="F:kinase activity"/>
    <property type="evidence" value="ECO:0007669"/>
    <property type="project" value="UniProtKB-KW"/>
</dbReference>
<keyword evidence="9" id="KW-1133">Transmembrane helix</keyword>
<dbReference type="Proteomes" id="UP001451571">
    <property type="component" value="Chromosome"/>
</dbReference>
<keyword evidence="8" id="KW-0902">Two-component regulatory system</keyword>
<keyword evidence="9" id="KW-0472">Membrane</keyword>
<keyword evidence="12" id="KW-1185">Reference proteome</keyword>
<feature type="transmembrane region" description="Helical" evidence="9">
    <location>
        <begin position="225"/>
        <end position="250"/>
    </location>
</feature>
<evidence type="ECO:0000256" key="3">
    <source>
        <dbReference type="ARBA" id="ARBA00022553"/>
    </source>
</evidence>
<dbReference type="EMBL" id="CP146256">
    <property type="protein sequence ID" value="XAH73276.1"/>
    <property type="molecule type" value="Genomic_DNA"/>
</dbReference>
<dbReference type="PANTHER" id="PTHR43065:SF10">
    <property type="entry name" value="PEROXIDE STRESS-ACTIVATED HISTIDINE KINASE MAK3"/>
    <property type="match status" value="1"/>
</dbReference>
<dbReference type="SMART" id="SM00387">
    <property type="entry name" value="HATPase_c"/>
    <property type="match status" value="1"/>
</dbReference>
<feature type="domain" description="Histidine kinase" evidence="10">
    <location>
        <begin position="276"/>
        <end position="483"/>
    </location>
</feature>
<dbReference type="EC" id="2.7.13.3" evidence="2"/>
<dbReference type="SUPFAM" id="SSF55874">
    <property type="entry name" value="ATPase domain of HSP90 chaperone/DNA topoisomerase II/histidine kinase"/>
    <property type="match status" value="1"/>
</dbReference>
<keyword evidence="5" id="KW-0547">Nucleotide-binding</keyword>
<evidence type="ECO:0000313" key="12">
    <source>
        <dbReference type="Proteomes" id="UP001451571"/>
    </source>
</evidence>
<dbReference type="InterPro" id="IPR003594">
    <property type="entry name" value="HATPase_dom"/>
</dbReference>
<evidence type="ECO:0000256" key="2">
    <source>
        <dbReference type="ARBA" id="ARBA00012438"/>
    </source>
</evidence>
<feature type="transmembrane region" description="Helical" evidence="9">
    <location>
        <begin position="98"/>
        <end position="114"/>
    </location>
</feature>
<dbReference type="Gene3D" id="3.30.565.10">
    <property type="entry name" value="Histidine kinase-like ATPase, C-terminal domain"/>
    <property type="match status" value="1"/>
</dbReference>
<dbReference type="PRINTS" id="PR00344">
    <property type="entry name" value="BCTRLSENSOR"/>
</dbReference>
<keyword evidence="4" id="KW-0808">Transferase</keyword>